<dbReference type="PROSITE" id="PS50181">
    <property type="entry name" value="FBOX"/>
    <property type="match status" value="1"/>
</dbReference>
<keyword evidence="4" id="KW-1185">Reference proteome</keyword>
<dbReference type="SUPFAM" id="SSF81383">
    <property type="entry name" value="F-box domain"/>
    <property type="match status" value="1"/>
</dbReference>
<evidence type="ECO:0000259" key="2">
    <source>
        <dbReference type="PROSITE" id="PS50181"/>
    </source>
</evidence>
<dbReference type="Proteomes" id="UP000290288">
    <property type="component" value="Unassembled WGS sequence"/>
</dbReference>
<gene>
    <name evidence="3" type="ORF">EST38_g126</name>
</gene>
<feature type="compositionally biased region" description="Basic and acidic residues" evidence="1">
    <location>
        <begin position="828"/>
        <end position="843"/>
    </location>
</feature>
<dbReference type="CDD" id="cd09917">
    <property type="entry name" value="F-box_SF"/>
    <property type="match status" value="1"/>
</dbReference>
<comment type="caution">
    <text evidence="3">The sequence shown here is derived from an EMBL/GenBank/DDBJ whole genome shotgun (WGS) entry which is preliminary data.</text>
</comment>
<accession>A0A4Q2DY87</accession>
<feature type="region of interest" description="Disordered" evidence="1">
    <location>
        <begin position="785"/>
        <end position="843"/>
    </location>
</feature>
<dbReference type="AlphaFoldDB" id="A0A4Q2DY87"/>
<dbReference type="InterPro" id="IPR001810">
    <property type="entry name" value="F-box_dom"/>
</dbReference>
<feature type="region of interest" description="Disordered" evidence="1">
    <location>
        <begin position="638"/>
        <end position="710"/>
    </location>
</feature>
<feature type="domain" description="F-box" evidence="2">
    <location>
        <begin position="23"/>
        <end position="69"/>
    </location>
</feature>
<protein>
    <recommendedName>
        <fullName evidence="2">F-box domain-containing protein</fullName>
    </recommendedName>
</protein>
<evidence type="ECO:0000256" key="1">
    <source>
        <dbReference type="SAM" id="MobiDB-lite"/>
    </source>
</evidence>
<dbReference type="EMBL" id="SDEE01000002">
    <property type="protein sequence ID" value="RXW25700.1"/>
    <property type="molecule type" value="Genomic_DNA"/>
</dbReference>
<feature type="region of interest" description="Disordered" evidence="1">
    <location>
        <begin position="1"/>
        <end position="23"/>
    </location>
</feature>
<feature type="compositionally biased region" description="Polar residues" evidence="1">
    <location>
        <begin position="800"/>
        <end position="817"/>
    </location>
</feature>
<feature type="region of interest" description="Disordered" evidence="1">
    <location>
        <begin position="553"/>
        <end position="588"/>
    </location>
</feature>
<feature type="compositionally biased region" description="Acidic residues" evidence="1">
    <location>
        <begin position="748"/>
        <end position="759"/>
    </location>
</feature>
<dbReference type="OrthoDB" id="3202382at2759"/>
<dbReference type="InterPro" id="IPR036047">
    <property type="entry name" value="F-box-like_dom_sf"/>
</dbReference>
<feature type="compositionally biased region" description="Acidic residues" evidence="1">
    <location>
        <begin position="574"/>
        <end position="588"/>
    </location>
</feature>
<sequence length="889" mass="99406">MTRESEPSISPSHSIRRRSPGEKPSLDTLPYDLLLNVASYLQLKDVHSIHLTCKSLYEFSKARPVYRRFATDLLRRCRALPLKGFQQLTDLTTDQLVRSVNRATRYDEAWRVREPKPISSPSASNYMDGEPPTSTSWFKIVSAPPNEEVDWLSPITSSYTLCATKKGKVVCWDVQTDRCLAEWNPGEKWELWKCRVEFDQRTVYFTMAKVLTGSYNDNRVMKFVLMKLTFSDGPTGATCHDPPPVFSHVTDFRTAGVVMNVFLLDPTSRLLSAFIWVATSNTIGLYVLLDWDKPKEYVFVDTGIECVRAEAFILFRRTEKHMQVTSSNWSCILFEDHIVIHCEESDAAFQHFYPLSLLQKYVKTLPRKNAVPVLSFYVTPGRTLKKRFRFPVLARRPPPPSMEPTILVGGGANDSGIPVNGSGGASTVPIGGGGVPVNLTQIINGTAGNSTSTPSGLHHNPNPFPVPPWYPESAHFVRQWWPTLPGVPRVSCTVVLLAAQEEDIIEFNHFYYGVSDLGPDDLMGGRGRTKFVLVQHYFRVPVSHRAWVHNKETCPRKHKARKGGQRNGTSNGDGSDDGESDSDDDDDVEYEEDLFRTCGCDIGSLTEKQRALVKQDDVLMNMWYVSRPFEVVRVLDGAPSSTSTSSLSNPSSAPGYLYGGEEQDEYEDEDNDGEDGEDGEEGEEGEDGEHGSEDFGDQDDPDGGGERPRPLVAVDFGHAVWIEHYDPKPQRQRTRSRKRSRRTYNMDAMDEDGGDTEVEEEVTRKNANLRLRFVTFPKFRDECEYVGSGGDEDEVREEGTSLNGSSSAEGNATTSDGATAGSGKGKKRQESEGTPRVKKPKVEAEGVVRTLKVPDELNLGSVETINIDQSQGAVILSDRERKIWILCYE</sequence>
<feature type="region of interest" description="Disordered" evidence="1">
    <location>
        <begin position="725"/>
        <end position="759"/>
    </location>
</feature>
<feature type="compositionally biased region" description="Basic residues" evidence="1">
    <location>
        <begin position="730"/>
        <end position="742"/>
    </location>
</feature>
<feature type="compositionally biased region" description="Acidic residues" evidence="1">
    <location>
        <begin position="694"/>
        <end position="703"/>
    </location>
</feature>
<dbReference type="Pfam" id="PF12937">
    <property type="entry name" value="F-box-like"/>
    <property type="match status" value="1"/>
</dbReference>
<feature type="compositionally biased region" description="Low complexity" evidence="1">
    <location>
        <begin position="639"/>
        <end position="652"/>
    </location>
</feature>
<evidence type="ECO:0000313" key="4">
    <source>
        <dbReference type="Proteomes" id="UP000290288"/>
    </source>
</evidence>
<name>A0A4Q2DY87_9AGAR</name>
<reference evidence="3 4" key="1">
    <citation type="submission" date="2019-01" db="EMBL/GenBank/DDBJ databases">
        <title>Draft genome sequence of Psathyrella aberdarensis IHI B618.</title>
        <authorList>
            <person name="Buettner E."/>
            <person name="Kellner H."/>
        </authorList>
    </citation>
    <scope>NUCLEOTIDE SEQUENCE [LARGE SCALE GENOMIC DNA]</scope>
    <source>
        <strain evidence="3 4">IHI B618</strain>
    </source>
</reference>
<evidence type="ECO:0000313" key="3">
    <source>
        <dbReference type="EMBL" id="RXW25700.1"/>
    </source>
</evidence>
<organism evidence="3 4">
    <name type="scientific">Candolleomyces aberdarensis</name>
    <dbReference type="NCBI Taxonomy" id="2316362"/>
    <lineage>
        <taxon>Eukaryota</taxon>
        <taxon>Fungi</taxon>
        <taxon>Dikarya</taxon>
        <taxon>Basidiomycota</taxon>
        <taxon>Agaricomycotina</taxon>
        <taxon>Agaricomycetes</taxon>
        <taxon>Agaricomycetidae</taxon>
        <taxon>Agaricales</taxon>
        <taxon>Agaricineae</taxon>
        <taxon>Psathyrellaceae</taxon>
        <taxon>Candolleomyces</taxon>
    </lineage>
</organism>
<proteinExistence type="predicted"/>
<feature type="compositionally biased region" description="Acidic residues" evidence="1">
    <location>
        <begin position="661"/>
        <end position="687"/>
    </location>
</feature>